<dbReference type="InterPro" id="IPR011993">
    <property type="entry name" value="PH-like_dom_sf"/>
</dbReference>
<dbReference type="InterPro" id="IPR000938">
    <property type="entry name" value="CAP-Gly_domain"/>
</dbReference>
<feature type="non-terminal residue" evidence="32">
    <location>
        <position position="1"/>
    </location>
</feature>
<evidence type="ECO:0000256" key="9">
    <source>
        <dbReference type="ARBA" id="ARBA00022843"/>
    </source>
</evidence>
<feature type="domain" description="CAP-Gly" evidence="31">
    <location>
        <begin position="1591"/>
        <end position="1633"/>
    </location>
</feature>
<name>M7B035_CHEMY</name>
<dbReference type="SUPFAM" id="SSF49562">
    <property type="entry name" value="C2 domain (Calcium/lipid-binding domain, CaLB)"/>
    <property type="match status" value="1"/>
</dbReference>
<dbReference type="FunFam" id="3.20.20.190:FF:000007">
    <property type="entry name" value="1-phosphatidylinositol 4,5-bisphosphate phosphodiesterase gamma"/>
    <property type="match status" value="1"/>
</dbReference>
<dbReference type="InterPro" id="IPR028889">
    <property type="entry name" value="USP"/>
</dbReference>
<dbReference type="SMART" id="SM00239">
    <property type="entry name" value="C2"/>
    <property type="match status" value="1"/>
</dbReference>
<dbReference type="Pfam" id="PF23583">
    <property type="entry name" value="EF_HAND_2_PLCG"/>
    <property type="match status" value="1"/>
</dbReference>
<dbReference type="FunFam" id="3.20.20.190:FF:000113">
    <property type="match status" value="1"/>
</dbReference>
<dbReference type="PANTHER" id="PTHR10336">
    <property type="entry name" value="PHOSPHOINOSITIDE-SPECIFIC PHOSPHOLIPASE C FAMILY PROTEIN"/>
    <property type="match status" value="1"/>
</dbReference>
<keyword evidence="4" id="KW-1003">Cell membrane</keyword>
<dbReference type="PROSITE" id="PS50222">
    <property type="entry name" value="EF_HAND_2"/>
    <property type="match status" value="1"/>
</dbReference>
<dbReference type="FunFam" id="3.30.505.10:FF:000009">
    <property type="entry name" value="1-phosphatidylinositol 4,5-bisphosphate phosphodiesterase gamma"/>
    <property type="match status" value="1"/>
</dbReference>
<dbReference type="InterPro" id="IPR001849">
    <property type="entry name" value="PH_domain"/>
</dbReference>
<dbReference type="FunFam" id="2.30.30.190:FF:000007">
    <property type="entry name" value="Putative ubiquitin carboxyl-terminal hydrolase CYLD"/>
    <property type="match status" value="1"/>
</dbReference>
<dbReference type="FunFam" id="3.90.70.10:FF:000009">
    <property type="entry name" value="Putative ubiquitin carboxyl-terminal hydrolase CYLD"/>
    <property type="match status" value="1"/>
</dbReference>
<evidence type="ECO:0000256" key="23">
    <source>
        <dbReference type="SAM" id="MobiDB-lite"/>
    </source>
</evidence>
<keyword evidence="13 21" id="KW-0443">Lipid metabolism</keyword>
<feature type="domain" description="USP" evidence="30">
    <location>
        <begin position="1685"/>
        <end position="2040"/>
    </location>
</feature>
<dbReference type="InterPro" id="IPR000008">
    <property type="entry name" value="C2_dom"/>
</dbReference>
<feature type="domain" description="PI-PLC Y-box" evidence="28">
    <location>
        <begin position="846"/>
        <end position="963"/>
    </location>
</feature>
<evidence type="ECO:0000259" key="26">
    <source>
        <dbReference type="PROSITE" id="PS50003"/>
    </source>
</evidence>
<evidence type="ECO:0000256" key="6">
    <source>
        <dbReference type="ARBA" id="ARBA00022588"/>
    </source>
</evidence>
<keyword evidence="22" id="KW-0175">Coiled coil</keyword>
<dbReference type="InterPro" id="IPR002048">
    <property type="entry name" value="EF_hand_dom"/>
</dbReference>
<dbReference type="Pfam" id="PF00387">
    <property type="entry name" value="PI-PLC-Y"/>
    <property type="match status" value="1"/>
</dbReference>
<dbReference type="PROSITE" id="PS50004">
    <property type="entry name" value="C2"/>
    <property type="match status" value="1"/>
</dbReference>
<dbReference type="Pfam" id="PF00443">
    <property type="entry name" value="UCH"/>
    <property type="match status" value="1"/>
</dbReference>
<keyword evidence="6" id="KW-0399">Innate immunity</keyword>
<dbReference type="GO" id="GO:0004843">
    <property type="term" value="F:cysteine-type deubiquitinase activity"/>
    <property type="evidence" value="ECO:0007669"/>
    <property type="project" value="InterPro"/>
</dbReference>
<dbReference type="FunFam" id="3.20.20.190:FF:000112">
    <property type="match status" value="1"/>
</dbReference>
<dbReference type="InterPro" id="IPR036859">
    <property type="entry name" value="CAP-Gly_dom_sf"/>
</dbReference>
<dbReference type="PROSITE" id="PS50008">
    <property type="entry name" value="PIPLC_Y_DOMAIN"/>
    <property type="match status" value="1"/>
</dbReference>
<dbReference type="GO" id="GO:0016042">
    <property type="term" value="P:lipid catabolic process"/>
    <property type="evidence" value="ECO:0007669"/>
    <property type="project" value="UniProtKB-KW"/>
</dbReference>
<evidence type="ECO:0000256" key="4">
    <source>
        <dbReference type="ARBA" id="ARBA00022475"/>
    </source>
</evidence>
<dbReference type="CDD" id="cd08592">
    <property type="entry name" value="PI-PLCc_gamma"/>
    <property type="match status" value="1"/>
</dbReference>
<dbReference type="GO" id="GO:0004435">
    <property type="term" value="F:phosphatidylinositol-4,5-bisphosphate phospholipase C activity"/>
    <property type="evidence" value="ECO:0007669"/>
    <property type="project" value="UniProtKB-EC"/>
</dbReference>
<evidence type="ECO:0000256" key="21">
    <source>
        <dbReference type="RuleBase" id="RU361133"/>
    </source>
</evidence>
<dbReference type="GO" id="GO:0046488">
    <property type="term" value="P:phosphatidylinositol metabolic process"/>
    <property type="evidence" value="ECO:0007669"/>
    <property type="project" value="TreeGrafter"/>
</dbReference>
<dbReference type="Pfam" id="PF23329">
    <property type="entry name" value="EF_HAND_1_PLCG"/>
    <property type="match status" value="1"/>
</dbReference>
<gene>
    <name evidence="32" type="ORF">UY3_12517</name>
</gene>
<keyword evidence="7" id="KW-0879">Wnt signaling pathway</keyword>
<dbReference type="InterPro" id="IPR057061">
    <property type="entry name" value="PLCG_EF-hand_2"/>
</dbReference>
<dbReference type="InterPro" id="IPR036860">
    <property type="entry name" value="SH2_dom_sf"/>
</dbReference>
<evidence type="ECO:0000313" key="32">
    <source>
        <dbReference type="EMBL" id="EMP30364.1"/>
    </source>
</evidence>
<sequence length="2046" mass="234203">VDIREIKEIRPGKNSRDFERYPEDARKLDSTMCFIMLYGPDFRLRTLSVAAFCEEDVNLWMTGLNWLGADTQKAQTPLQIERWLRKQFDLMDRTREGSITLKDLKAMLPQVNYRVPNMRFLRDKLVEVEARSDMAFTHFTHFYKNLMFDAQKSEIAPKNWLGGGFVVETGDVEDHLDITLKDLKAMLPQVNYRVPNMRFLRDKLVEVEARSDMAFTHFTHFYKNLMFDAQKSIIEQLELSFPLRNVDRAELCQITLYDFQKFLQHDQKEPWASDISKVREYMCGYLRDPFSDMAEPFFQLDEFLTYLFSRENKVMDAKYERVVPEEMNYPLSHYWISSSHNTYLTGDQFSSESSLEAYARCLRMGCRCIELDCWDGPDDLPIIYHGHTLTSKIKFLDVLHTIKEHAFVTSEFPIILSIEDHCSIVQQRNMASHFKKVFGDMLLTKPVDINADELPSPTQLKKKILIKHKKLVEGNLYEEVSTASYSENDISNSIKNGILYLEDPIDHVRASPRLRRASRVQHWRIHSRPEAGTTKFYLTDNLVFDSLYSLICHYREVPLRCNEFEMRLTDPVPQPNAHESKEWYHASLSRLQAEHMLMRVPRDGAFLLRKRSEPNSYAISFRAEGKIKHCRIQQEGRLFMLGSSAEFESLVDLVSYYEKHPLYRKMKLRYPINEETLEKMGTAELDYGALYEVRTPHFYVEANKMPMARCTVKALYDYKAQREDELSFCKQAIIHNVDKQDGGWLESRTLEGSFAPQSCPLGISPSKAPSDILIVISKDGRSSKPFVFTIHSQQMSHPSQALDVAADTQEELNDWVAKIREATQNADARMQEGKIMERRKKIALELSELVVYCRPVPFDEEKIGTDKACYRDMSSFPETKAEKYANRSKGKKFLQYNRRQLSRVYPKGQRLDSSNYDPLPMWICGSQLVALNFQTPDKPMQLNQALFMLGARSGYVLQPDIMRDDLFDPFDKSSLKIVEPITVQLQANSASHSLLSIPLSPLCLSPLRPVKCDGAMAPGPPLFQRPWLGFCSSSNIAVRSSLPGISTSSPQILGARHLPKNGRSIVCPFVEVEVCGSEFDSSKNKTDVVADNGLNPVWLFKQFVFDINNPEFAFLRFVVYEEDMFSDPNFLAQATFPVKGLKTGYRSVPLKNSYTEDLELSSLLIHIEIINAKEEDEENLYSSIQQLRDRASELSNRVSSFEHSNNCDLRHQQWLDELRAAKERLMELTEVRNRNCMSAPGKCQEMLALGQDGVEVKMTTTVLPGSPLPSQGDGNVYYILTDDFPYGSKLFQAGSMCFLKERNYLHSIACGPTSTCYLRVTMLDDDSITTINPEILQPVKEEEAVFLLAINIFNERLNCFLDRCSLEAAVKATVGQQVVVDLNQQQFTGTIRYIGKINKSPLSSPLCPSYFGVELQGDGEGRGHSDGTYNVSEYFKCKQNHGLFLPLNKIRFIPVLGGDPAREEPKPDVDNVVPVKAGDTIGFYLDEVFRQGIAMDVYKEGTQWLVKVCPEEEGPTDVFRDIPMDSVVKEGLLSPVFEPDMALGSQRQMKRERSESGEELESRKQSLDVNSMVQITLDKGNPVSGIIRWLGYMPKIEHKMAGVELDEEKGVTDGEWLGTRYFHCPPKRGLFVKLQSCQPDMRFQCVSSGLLDPSTSSQMNNPQVLANFPPLRNGTAVHVLQGRMRGIQGHCNSCYMDAALFSLFSCTSVLDSMLFKPSLPPEGHVQKILRDEIVNPLRQNGFVAANSVMHLRQQLTEKGQCSSFATSEKDPEEFLNLIMHHILGIEPLLKLQSGGQKEQECYCYQIFIDKQEELVVPNVQQLVEHSFLSSNLKLVEIPSCFIIQMPRFGKEYKMFSKIIPSLELDITDLLLDSPRECFVCGDIATQECSECFKDKMFAVTGMKQYCKSCCRQAHSHYRRKAHRPTKLHIPEEFQGRSPMDSPRIPRERMELFAVLCIETSHYVSFVKYGPEKENWLFFDSMADRHGDENGFNIPIVTLCPEVAKYLQLPVAALAMEQPRDMEGVAKRLFCDAYMYMYQSKKMALYK</sequence>
<evidence type="ECO:0000259" key="29">
    <source>
        <dbReference type="PROSITE" id="PS50222"/>
    </source>
</evidence>
<evidence type="ECO:0000256" key="17">
    <source>
        <dbReference type="ARBA" id="ARBA00023674"/>
    </source>
</evidence>
<dbReference type="EC" id="3.1.4.11" evidence="21"/>
<feature type="domain" description="EF-hand" evidence="29">
    <location>
        <begin position="79"/>
        <end position="114"/>
    </location>
</feature>
<evidence type="ECO:0000259" key="27">
    <source>
        <dbReference type="PROSITE" id="PS50004"/>
    </source>
</evidence>
<evidence type="ECO:0000256" key="1">
    <source>
        <dbReference type="ARBA" id="ARBA00004120"/>
    </source>
</evidence>
<evidence type="ECO:0000256" key="16">
    <source>
        <dbReference type="ARBA" id="ARBA00023273"/>
    </source>
</evidence>
<dbReference type="Pfam" id="PF00168">
    <property type="entry name" value="C2"/>
    <property type="match status" value="1"/>
</dbReference>
<dbReference type="GO" id="GO:0032587">
    <property type="term" value="C:ruffle membrane"/>
    <property type="evidence" value="ECO:0007669"/>
    <property type="project" value="TreeGrafter"/>
</dbReference>
<evidence type="ECO:0000313" key="33">
    <source>
        <dbReference type="Proteomes" id="UP000031443"/>
    </source>
</evidence>
<dbReference type="InterPro" id="IPR038765">
    <property type="entry name" value="Papain-like_cys_pep_sf"/>
</dbReference>
<dbReference type="PRINTS" id="PR00401">
    <property type="entry name" value="SH2DOMAIN"/>
</dbReference>
<keyword evidence="33" id="KW-1185">Reference proteome</keyword>
<evidence type="ECO:0000259" key="28">
    <source>
        <dbReference type="PROSITE" id="PS50008"/>
    </source>
</evidence>
<dbReference type="PROSITE" id="PS50007">
    <property type="entry name" value="PIPLC_X_DOMAIN"/>
    <property type="match status" value="1"/>
</dbReference>
<dbReference type="Pfam" id="PF00018">
    <property type="entry name" value="SH3_1"/>
    <property type="match status" value="1"/>
</dbReference>
<feature type="domain" description="SH3" evidence="25">
    <location>
        <begin position="707"/>
        <end position="778"/>
    </location>
</feature>
<feature type="domain" description="SH2" evidence="24">
    <location>
        <begin position="583"/>
        <end position="672"/>
    </location>
</feature>
<dbReference type="InterPro" id="IPR035892">
    <property type="entry name" value="C2_domain_sf"/>
</dbReference>
<dbReference type="Proteomes" id="UP000031443">
    <property type="component" value="Unassembled WGS sequence"/>
</dbReference>
<dbReference type="GO" id="GO:0005509">
    <property type="term" value="F:calcium ion binding"/>
    <property type="evidence" value="ECO:0007669"/>
    <property type="project" value="InterPro"/>
</dbReference>
<evidence type="ECO:0000256" key="7">
    <source>
        <dbReference type="ARBA" id="ARBA00022687"/>
    </source>
</evidence>
<dbReference type="InterPro" id="IPR001192">
    <property type="entry name" value="PI-PLC_fam"/>
</dbReference>
<dbReference type="STRING" id="8469.M7B035"/>
<evidence type="ECO:0000256" key="14">
    <source>
        <dbReference type="ARBA" id="ARBA00023136"/>
    </source>
</evidence>
<dbReference type="Gene3D" id="2.60.40.150">
    <property type="entry name" value="C2 domain"/>
    <property type="match status" value="1"/>
</dbReference>
<dbReference type="InterPro" id="IPR035023">
    <property type="entry name" value="PLC-gamma_C-SH2"/>
</dbReference>
<evidence type="ECO:0000256" key="22">
    <source>
        <dbReference type="SAM" id="Coils"/>
    </source>
</evidence>
<keyword evidence="16" id="KW-0966">Cell projection</keyword>
<dbReference type="CDD" id="cd09932">
    <property type="entry name" value="SH2_C-SH2_PLC_gamma_like"/>
    <property type="match status" value="1"/>
</dbReference>
<dbReference type="Pfam" id="PF00388">
    <property type="entry name" value="PI-PLC-X"/>
    <property type="match status" value="1"/>
</dbReference>
<evidence type="ECO:0000256" key="3">
    <source>
        <dbReference type="ARBA" id="ARBA00022443"/>
    </source>
</evidence>
<keyword evidence="14" id="KW-0472">Membrane</keyword>
<dbReference type="SUPFAM" id="SSF55550">
    <property type="entry name" value="SH2 domain"/>
    <property type="match status" value="2"/>
</dbReference>
<dbReference type="SMART" id="SM00326">
    <property type="entry name" value="SH3"/>
    <property type="match status" value="1"/>
</dbReference>
<evidence type="ECO:0000256" key="20">
    <source>
        <dbReference type="PROSITE-ProRule" id="PRU00192"/>
    </source>
</evidence>
<dbReference type="SUPFAM" id="SSF50729">
    <property type="entry name" value="PH domain-like"/>
    <property type="match status" value="1"/>
</dbReference>
<keyword evidence="5" id="KW-0597">Phosphoprotein</keyword>
<keyword evidence="12 19" id="KW-0727">SH2 domain</keyword>
<comment type="subcellular location">
    <subcellularLocation>
        <location evidence="2">Cell membrane</location>
        <topology evidence="2">Peripheral membrane protein</topology>
        <orientation evidence="2">Cytoplasmic side</orientation>
    </subcellularLocation>
    <subcellularLocation>
        <location evidence="1">Cytoplasm</location>
        <location evidence="1">Cytoskeleton</location>
        <location evidence="1">Cilium basal body</location>
    </subcellularLocation>
</comment>
<dbReference type="FunFam" id="2.60.40.150:FF:000067">
    <property type="entry name" value="1-phosphatidylinositol 4,5-bisphosphate phosphodiesterase gamma"/>
    <property type="match status" value="1"/>
</dbReference>
<evidence type="ECO:0000256" key="19">
    <source>
        <dbReference type="PROSITE-ProRule" id="PRU00191"/>
    </source>
</evidence>
<dbReference type="InterPro" id="IPR036028">
    <property type="entry name" value="SH3-like_dom_sf"/>
</dbReference>
<dbReference type="SMART" id="SM01052">
    <property type="entry name" value="CAP_GLY"/>
    <property type="match status" value="2"/>
</dbReference>
<comment type="catalytic activity">
    <reaction evidence="17">
        <text>a 1,2-diacyl-sn-glycero-3-phospho-(1D-myo-inositol-4,5-bisphosphate) + H2O = 1D-myo-inositol 1,4,5-trisphosphate + a 1,2-diacyl-sn-glycerol + H(+)</text>
        <dbReference type="Rhea" id="RHEA:33179"/>
        <dbReference type="ChEBI" id="CHEBI:15377"/>
        <dbReference type="ChEBI" id="CHEBI:15378"/>
        <dbReference type="ChEBI" id="CHEBI:17815"/>
        <dbReference type="ChEBI" id="CHEBI:58456"/>
        <dbReference type="ChEBI" id="CHEBI:203600"/>
        <dbReference type="EC" id="3.1.4.11"/>
    </reaction>
    <physiologicalReaction direction="left-to-right" evidence="17">
        <dbReference type="Rhea" id="RHEA:33180"/>
    </physiologicalReaction>
</comment>
<dbReference type="SMART" id="SM00149">
    <property type="entry name" value="PLCYc"/>
    <property type="match status" value="1"/>
</dbReference>
<dbReference type="eggNOG" id="KOG3556">
    <property type="taxonomic scope" value="Eukaryota"/>
</dbReference>
<keyword evidence="8" id="KW-0106">Calcium</keyword>
<dbReference type="PROSITE" id="PS50001">
    <property type="entry name" value="SH2"/>
    <property type="match status" value="2"/>
</dbReference>
<dbReference type="Gene3D" id="2.30.30.40">
    <property type="entry name" value="SH3 Domains"/>
    <property type="match status" value="1"/>
</dbReference>
<dbReference type="PROSITE" id="PS50002">
    <property type="entry name" value="SH3"/>
    <property type="match status" value="1"/>
</dbReference>
<dbReference type="SUPFAM" id="SSF51695">
    <property type="entry name" value="PLC-like phosphodiesterases"/>
    <property type="match status" value="1"/>
</dbReference>
<keyword evidence="3 20" id="KW-0728">SH3 domain</keyword>
<dbReference type="GO" id="GO:0016055">
    <property type="term" value="P:Wnt signaling pathway"/>
    <property type="evidence" value="ECO:0007669"/>
    <property type="project" value="UniProtKB-KW"/>
</dbReference>
<dbReference type="Gene3D" id="2.30.29.30">
    <property type="entry name" value="Pleckstrin-homology domain (PH domain)/Phosphotyrosine-binding domain (PTB)"/>
    <property type="match status" value="1"/>
</dbReference>
<dbReference type="InterPro" id="IPR001394">
    <property type="entry name" value="Peptidase_C19_UCH"/>
</dbReference>
<dbReference type="InterPro" id="IPR000980">
    <property type="entry name" value="SH2"/>
</dbReference>
<evidence type="ECO:0000256" key="2">
    <source>
        <dbReference type="ARBA" id="ARBA00004413"/>
    </source>
</evidence>
<accession>M7B035</accession>
<feature type="domain" description="SH2" evidence="24">
    <location>
        <begin position="436"/>
        <end position="572"/>
    </location>
</feature>
<dbReference type="PROSITE" id="PS50235">
    <property type="entry name" value="USP_3"/>
    <property type="match status" value="1"/>
</dbReference>
<feature type="domain" description="PH" evidence="26">
    <location>
        <begin position="786"/>
        <end position="824"/>
    </location>
</feature>
<evidence type="ECO:0000256" key="12">
    <source>
        <dbReference type="ARBA" id="ARBA00022999"/>
    </source>
</evidence>
<dbReference type="GO" id="GO:0051209">
    <property type="term" value="P:release of sequestered calcium ion into cytosol"/>
    <property type="evidence" value="ECO:0007669"/>
    <property type="project" value="TreeGrafter"/>
</dbReference>
<evidence type="ECO:0000256" key="18">
    <source>
        <dbReference type="ARBA" id="ARBA00046580"/>
    </source>
</evidence>
<dbReference type="Gene3D" id="3.20.20.190">
    <property type="entry name" value="Phosphatidylinositol (PI) phosphodiesterase"/>
    <property type="match status" value="2"/>
</dbReference>
<evidence type="ECO:0000256" key="13">
    <source>
        <dbReference type="ARBA" id="ARBA00023098"/>
    </source>
</evidence>
<dbReference type="SMART" id="SM00148">
    <property type="entry name" value="PLCXc"/>
    <property type="match status" value="1"/>
</dbReference>
<keyword evidence="9" id="KW-0832">Ubl conjugation</keyword>
<dbReference type="PANTHER" id="PTHR10336:SF79">
    <property type="entry name" value="1-PHOSPHATIDYLINOSITOL 4,5-BISPHOSPHATE PHOSPHODIESTERASE GAMMA"/>
    <property type="match status" value="1"/>
</dbReference>
<keyword evidence="10" id="KW-0391">Immunity</keyword>
<evidence type="ECO:0000256" key="5">
    <source>
        <dbReference type="ARBA" id="ARBA00022553"/>
    </source>
</evidence>
<dbReference type="EMBL" id="KB549907">
    <property type="protein sequence ID" value="EMP30364.1"/>
    <property type="molecule type" value="Genomic_DNA"/>
</dbReference>
<comment type="subunit">
    <text evidence="18">Interacts (via CAP-Gly domain) with IKBKG/NEMO (via proline-rich C-terminal region). Interacts with TRAF2 and TRIP. Interacts with PLK1, DVL1, DVL3, MAVS, TBK1, IKKE and RIGI. Interacts (via CAP-Gly domain) with microtubules. Interacts with HDAC6 and BCL3. Interacts with MAP3K7. Identified in a complex with TRAF6 and SQSTM1. Interacts with OPTN and SQSTM1. Interacts with CEP350. Interacts with RNF31; the interaction is indirect and is mediated via SPATA2. Interacts with SPATA2 (via the PUB domain); the interaction is direct and recruits CYLD to the LUBAC complex, thereby regulating TNF-alpha-induced necroptosis.</text>
</comment>
<dbReference type="GO" id="GO:0048015">
    <property type="term" value="P:phosphatidylinositol-mediated signaling"/>
    <property type="evidence" value="ECO:0007669"/>
    <property type="project" value="TreeGrafter"/>
</dbReference>
<feature type="domain" description="C2" evidence="27">
    <location>
        <begin position="1027"/>
        <end position="1152"/>
    </location>
</feature>
<feature type="compositionally biased region" description="Basic and acidic residues" evidence="23">
    <location>
        <begin position="1549"/>
        <end position="1565"/>
    </location>
</feature>
<feature type="coiled-coil region" evidence="22">
    <location>
        <begin position="1170"/>
        <end position="1231"/>
    </location>
</feature>
<dbReference type="SUPFAM" id="SSF74924">
    <property type="entry name" value="Cap-Gly domain"/>
    <property type="match status" value="2"/>
</dbReference>
<dbReference type="InterPro" id="IPR001711">
    <property type="entry name" value="PLipase_C_Pinositol-sp_Y"/>
</dbReference>
<dbReference type="Pfam" id="PF01302">
    <property type="entry name" value="CAP_GLY"/>
    <property type="match status" value="2"/>
</dbReference>
<dbReference type="SMART" id="SM00252">
    <property type="entry name" value="SH2"/>
    <property type="match status" value="1"/>
</dbReference>
<dbReference type="SUPFAM" id="SSF54001">
    <property type="entry name" value="Cysteine proteinases"/>
    <property type="match status" value="1"/>
</dbReference>
<dbReference type="CDD" id="cd00275">
    <property type="entry name" value="C2_PLC_like"/>
    <property type="match status" value="1"/>
</dbReference>
<evidence type="ECO:0000256" key="8">
    <source>
        <dbReference type="ARBA" id="ARBA00022837"/>
    </source>
</evidence>
<evidence type="ECO:0000259" key="30">
    <source>
        <dbReference type="PROSITE" id="PS50235"/>
    </source>
</evidence>
<dbReference type="Gene3D" id="3.30.505.10">
    <property type="entry name" value="SH2 domain"/>
    <property type="match status" value="2"/>
</dbReference>
<dbReference type="PRINTS" id="PR00390">
    <property type="entry name" value="PHPHLIPASEC"/>
</dbReference>
<evidence type="ECO:0000259" key="25">
    <source>
        <dbReference type="PROSITE" id="PS50002"/>
    </source>
</evidence>
<reference evidence="33" key="1">
    <citation type="journal article" date="2013" name="Nat. Genet.">
        <title>The draft genomes of soft-shell turtle and green sea turtle yield insights into the development and evolution of the turtle-specific body plan.</title>
        <authorList>
            <person name="Wang Z."/>
            <person name="Pascual-Anaya J."/>
            <person name="Zadissa A."/>
            <person name="Li W."/>
            <person name="Niimura Y."/>
            <person name="Huang Z."/>
            <person name="Li C."/>
            <person name="White S."/>
            <person name="Xiong Z."/>
            <person name="Fang D."/>
            <person name="Wang B."/>
            <person name="Ming Y."/>
            <person name="Chen Y."/>
            <person name="Zheng Y."/>
            <person name="Kuraku S."/>
            <person name="Pignatelli M."/>
            <person name="Herrero J."/>
            <person name="Beal K."/>
            <person name="Nozawa M."/>
            <person name="Li Q."/>
            <person name="Wang J."/>
            <person name="Zhang H."/>
            <person name="Yu L."/>
            <person name="Shigenobu S."/>
            <person name="Wang J."/>
            <person name="Liu J."/>
            <person name="Flicek P."/>
            <person name="Searle S."/>
            <person name="Wang J."/>
            <person name="Kuratani S."/>
            <person name="Yin Y."/>
            <person name="Aken B."/>
            <person name="Zhang G."/>
            <person name="Irie N."/>
        </authorList>
    </citation>
    <scope>NUCLEOTIDE SEQUENCE [LARGE SCALE GENOMIC DNA]</scope>
</reference>
<evidence type="ECO:0000259" key="31">
    <source>
        <dbReference type="PROSITE" id="PS50245"/>
    </source>
</evidence>
<dbReference type="Gene3D" id="3.90.70.10">
    <property type="entry name" value="Cysteine proteinases"/>
    <property type="match status" value="1"/>
</dbReference>
<feature type="region of interest" description="Disordered" evidence="23">
    <location>
        <begin position="1543"/>
        <end position="1565"/>
    </location>
</feature>
<dbReference type="CDD" id="cd02670">
    <property type="entry name" value="Peptidase_C19N"/>
    <property type="match status" value="1"/>
</dbReference>
<dbReference type="GO" id="GO:0010634">
    <property type="term" value="P:positive regulation of epithelial cell migration"/>
    <property type="evidence" value="ECO:0007669"/>
    <property type="project" value="TreeGrafter"/>
</dbReference>
<organism evidence="32 33">
    <name type="scientific">Chelonia mydas</name>
    <name type="common">Green sea-turtle</name>
    <name type="synonym">Chelonia agassizi</name>
    <dbReference type="NCBI Taxonomy" id="8469"/>
    <lineage>
        <taxon>Eukaryota</taxon>
        <taxon>Metazoa</taxon>
        <taxon>Chordata</taxon>
        <taxon>Craniata</taxon>
        <taxon>Vertebrata</taxon>
        <taxon>Euteleostomi</taxon>
        <taxon>Archelosauria</taxon>
        <taxon>Testudinata</taxon>
        <taxon>Testudines</taxon>
        <taxon>Cryptodira</taxon>
        <taxon>Durocryptodira</taxon>
        <taxon>Americhelydia</taxon>
        <taxon>Chelonioidea</taxon>
        <taxon>Cheloniidae</taxon>
        <taxon>Chelonia</taxon>
    </lineage>
</organism>
<protein>
    <recommendedName>
        <fullName evidence="21">Phosphoinositide phospholipase C</fullName>
        <ecNumber evidence="21">3.1.4.11</ecNumber>
    </recommendedName>
</protein>
<dbReference type="GO" id="GO:0045087">
    <property type="term" value="P:innate immune response"/>
    <property type="evidence" value="ECO:0007669"/>
    <property type="project" value="UniProtKB-KW"/>
</dbReference>
<evidence type="ECO:0000256" key="11">
    <source>
        <dbReference type="ARBA" id="ARBA00022963"/>
    </source>
</evidence>
<evidence type="ECO:0000259" key="24">
    <source>
        <dbReference type="PROSITE" id="PS50001"/>
    </source>
</evidence>
<dbReference type="InterPro" id="IPR000909">
    <property type="entry name" value="PLipase_C_PInositol-sp_X_dom"/>
</dbReference>
<dbReference type="InterPro" id="IPR056586">
    <property type="entry name" value="EF-hand_PLCG1"/>
</dbReference>
<dbReference type="InterPro" id="IPR001452">
    <property type="entry name" value="SH3_domain"/>
</dbReference>
<dbReference type="InterPro" id="IPR017946">
    <property type="entry name" value="PLC-like_Pdiesterase_TIM-brl"/>
</dbReference>
<dbReference type="SUPFAM" id="SSF50044">
    <property type="entry name" value="SH3-domain"/>
    <property type="match status" value="1"/>
</dbReference>
<dbReference type="InterPro" id="IPR018200">
    <property type="entry name" value="USP_CS"/>
</dbReference>
<dbReference type="Pfam" id="PF00017">
    <property type="entry name" value="SH2"/>
    <property type="match status" value="1"/>
</dbReference>
<dbReference type="Gene3D" id="2.30.30.190">
    <property type="entry name" value="CAP Gly-rich-like domain"/>
    <property type="match status" value="2"/>
</dbReference>
<feature type="domain" description="CAP-Gly" evidence="31">
    <location>
        <begin position="1410"/>
        <end position="1446"/>
    </location>
</feature>
<keyword evidence="21" id="KW-0378">Hydrolase</keyword>
<dbReference type="PROSITE" id="PS50245">
    <property type="entry name" value="CAP_GLY_2"/>
    <property type="match status" value="2"/>
</dbReference>
<keyword evidence="11 21" id="KW-0442">Lipid degradation</keyword>
<dbReference type="PROSITE" id="PS00972">
    <property type="entry name" value="USP_1"/>
    <property type="match status" value="1"/>
</dbReference>
<dbReference type="GO" id="GO:0016579">
    <property type="term" value="P:protein deubiquitination"/>
    <property type="evidence" value="ECO:0007669"/>
    <property type="project" value="InterPro"/>
</dbReference>
<keyword evidence="15" id="KW-0807">Transducer</keyword>
<dbReference type="PROSITE" id="PS50003">
    <property type="entry name" value="PH_DOMAIN"/>
    <property type="match status" value="1"/>
</dbReference>
<proteinExistence type="predicted"/>
<evidence type="ECO:0000256" key="15">
    <source>
        <dbReference type="ARBA" id="ARBA00023224"/>
    </source>
</evidence>
<evidence type="ECO:0000256" key="10">
    <source>
        <dbReference type="ARBA" id="ARBA00022859"/>
    </source>
</evidence>